<proteinExistence type="inferred from homology"/>
<organism evidence="4 5">
    <name type="scientific">Prosthecochloris marina</name>
    <dbReference type="NCBI Taxonomy" id="2017681"/>
    <lineage>
        <taxon>Bacteria</taxon>
        <taxon>Pseudomonadati</taxon>
        <taxon>Chlorobiota</taxon>
        <taxon>Chlorobiia</taxon>
        <taxon>Chlorobiales</taxon>
        <taxon>Chlorobiaceae</taxon>
        <taxon>Prosthecochloris</taxon>
    </lineage>
</organism>
<dbReference type="SUPFAM" id="SSF54593">
    <property type="entry name" value="Glyoxalase/Bleomycin resistance protein/Dihydroxybiphenyl dioxygenase"/>
    <property type="match status" value="1"/>
</dbReference>
<dbReference type="Gene3D" id="3.10.180.10">
    <property type="entry name" value="2,3-Dihydroxybiphenyl 1,2-Dioxygenase, domain 1"/>
    <property type="match status" value="1"/>
</dbReference>
<protein>
    <submittedName>
        <fullName evidence="4">Methylmalonyl-CoA epimerase</fullName>
    </submittedName>
</protein>
<dbReference type="AlphaFoldDB" id="A0A317T5B9"/>
<reference evidence="5" key="1">
    <citation type="submission" date="2017-10" db="EMBL/GenBank/DDBJ databases">
        <authorList>
            <person name="Gaisin V.A."/>
            <person name="Rysina M.S."/>
            <person name="Grouzdev D.S."/>
        </authorList>
    </citation>
    <scope>NUCLEOTIDE SEQUENCE [LARGE SCALE GENOMIC DNA]</scope>
    <source>
        <strain evidence="5">V1</strain>
    </source>
</reference>
<dbReference type="InterPro" id="IPR051785">
    <property type="entry name" value="MMCE/EMCE_epimerase"/>
</dbReference>
<dbReference type="OrthoDB" id="9788468at2"/>
<dbReference type="EMBL" id="PDNZ01000005">
    <property type="protein sequence ID" value="PWW81834.1"/>
    <property type="molecule type" value="Genomic_DNA"/>
</dbReference>
<dbReference type="PANTHER" id="PTHR43048:SF3">
    <property type="entry name" value="METHYLMALONYL-COA EPIMERASE, MITOCHONDRIAL"/>
    <property type="match status" value="1"/>
</dbReference>
<evidence type="ECO:0000256" key="1">
    <source>
        <dbReference type="ARBA" id="ARBA00009308"/>
    </source>
</evidence>
<comment type="similarity">
    <text evidence="1">Belongs to the methylmalonyl-CoA epimerase family.</text>
</comment>
<keyword evidence="2" id="KW-0479">Metal-binding</keyword>
<dbReference type="PROSITE" id="PS51819">
    <property type="entry name" value="VOC"/>
    <property type="match status" value="1"/>
</dbReference>
<evidence type="ECO:0000259" key="3">
    <source>
        <dbReference type="PROSITE" id="PS51819"/>
    </source>
</evidence>
<dbReference type="Proteomes" id="UP000246278">
    <property type="component" value="Unassembled WGS sequence"/>
</dbReference>
<feature type="domain" description="VOC" evidence="3">
    <location>
        <begin position="4"/>
        <end position="133"/>
    </location>
</feature>
<dbReference type="GO" id="GO:0046872">
    <property type="term" value="F:metal ion binding"/>
    <property type="evidence" value="ECO:0007669"/>
    <property type="project" value="UniProtKB-KW"/>
</dbReference>
<accession>A0A317T5B9</accession>
<evidence type="ECO:0000313" key="5">
    <source>
        <dbReference type="Proteomes" id="UP000246278"/>
    </source>
</evidence>
<evidence type="ECO:0000256" key="2">
    <source>
        <dbReference type="ARBA" id="ARBA00022723"/>
    </source>
</evidence>
<dbReference type="NCBIfam" id="TIGR03081">
    <property type="entry name" value="metmalonyl_epim"/>
    <property type="match status" value="1"/>
</dbReference>
<dbReference type="PANTHER" id="PTHR43048">
    <property type="entry name" value="METHYLMALONYL-COA EPIMERASE"/>
    <property type="match status" value="1"/>
</dbReference>
<name>A0A317T5B9_9CHLB</name>
<dbReference type="CDD" id="cd07249">
    <property type="entry name" value="MMCE"/>
    <property type="match status" value="1"/>
</dbReference>
<dbReference type="InterPro" id="IPR029068">
    <property type="entry name" value="Glyas_Bleomycin-R_OHBP_Dase"/>
</dbReference>
<comment type="caution">
    <text evidence="4">The sequence shown here is derived from an EMBL/GenBank/DDBJ whole genome shotgun (WGS) entry which is preliminary data.</text>
</comment>
<dbReference type="InterPro" id="IPR037523">
    <property type="entry name" value="VOC_core"/>
</dbReference>
<sequence>MISNIDHIAIAVHDLENSLEQFKILTDATDAQIRIEEVPSEKVRVAFIQIGNSKIELLEPLGTASPITRFLEKRGEGLHHIALETENLEAEIKRTVKENLLPISAPSEGAGGKKVVFFNPKDTGKVLVEFIQKIQD</sequence>
<keyword evidence="5" id="KW-1185">Reference proteome</keyword>
<dbReference type="Pfam" id="PF13669">
    <property type="entry name" value="Glyoxalase_4"/>
    <property type="match status" value="1"/>
</dbReference>
<dbReference type="GO" id="GO:0004493">
    <property type="term" value="F:methylmalonyl-CoA epimerase activity"/>
    <property type="evidence" value="ECO:0007669"/>
    <property type="project" value="TreeGrafter"/>
</dbReference>
<dbReference type="RefSeq" id="WP_110023485.1">
    <property type="nucleotide sequence ID" value="NZ_PDNZ01000005.1"/>
</dbReference>
<evidence type="ECO:0000313" key="4">
    <source>
        <dbReference type="EMBL" id="PWW81834.1"/>
    </source>
</evidence>
<dbReference type="InterPro" id="IPR017515">
    <property type="entry name" value="MeMalonyl-CoA_epimerase"/>
</dbReference>
<gene>
    <name evidence="4" type="primary">mce</name>
    <name evidence="4" type="ORF">CR164_08415</name>
</gene>
<dbReference type="GO" id="GO:0046491">
    <property type="term" value="P:L-methylmalonyl-CoA metabolic process"/>
    <property type="evidence" value="ECO:0007669"/>
    <property type="project" value="TreeGrafter"/>
</dbReference>